<feature type="compositionally biased region" description="Polar residues" evidence="5">
    <location>
        <begin position="24"/>
        <end position="34"/>
    </location>
</feature>
<dbReference type="Gene3D" id="3.30.160.60">
    <property type="entry name" value="Classic Zinc Finger"/>
    <property type="match status" value="1"/>
</dbReference>
<feature type="compositionally biased region" description="Pro residues" evidence="5">
    <location>
        <begin position="584"/>
        <end position="599"/>
    </location>
</feature>
<accession>A0A7E4W6Q3</accession>
<dbReference type="AlphaFoldDB" id="A0A7E4W6Q3"/>
<dbReference type="Proteomes" id="UP000492821">
    <property type="component" value="Unassembled WGS sequence"/>
</dbReference>
<keyword evidence="1" id="KW-0479">Metal-binding</keyword>
<proteinExistence type="predicted"/>
<feature type="region of interest" description="Disordered" evidence="5">
    <location>
        <begin position="468"/>
        <end position="514"/>
    </location>
</feature>
<reference evidence="8" key="2">
    <citation type="submission" date="2020-10" db="UniProtKB">
        <authorList>
            <consortium name="WormBaseParasite"/>
        </authorList>
    </citation>
    <scope>IDENTIFICATION</scope>
</reference>
<reference evidence="7" key="1">
    <citation type="journal article" date="2013" name="Genetics">
        <title>The draft genome and transcriptome of Panagrellus redivivus are shaped by the harsh demands of a free-living lifestyle.</title>
        <authorList>
            <person name="Srinivasan J."/>
            <person name="Dillman A.R."/>
            <person name="Macchietto M.G."/>
            <person name="Heikkinen L."/>
            <person name="Lakso M."/>
            <person name="Fracchia K.M."/>
            <person name="Antoshechkin I."/>
            <person name="Mortazavi A."/>
            <person name="Wong G."/>
            <person name="Sternberg P.W."/>
        </authorList>
    </citation>
    <scope>NUCLEOTIDE SEQUENCE [LARGE SCALE GENOMIC DNA]</scope>
    <source>
        <strain evidence="7">MT8872</strain>
    </source>
</reference>
<dbReference type="WBParaSite" id="Pan_g6752.t1">
    <property type="protein sequence ID" value="Pan_g6752.t1"/>
    <property type="gene ID" value="Pan_g6752"/>
</dbReference>
<feature type="compositionally biased region" description="Basic and acidic residues" evidence="5">
    <location>
        <begin position="104"/>
        <end position="139"/>
    </location>
</feature>
<feature type="compositionally biased region" description="Basic and acidic residues" evidence="5">
    <location>
        <begin position="147"/>
        <end position="168"/>
    </location>
</feature>
<keyword evidence="2" id="KW-0677">Repeat</keyword>
<name>A0A7E4W6Q3_PANRE</name>
<evidence type="ECO:0000256" key="2">
    <source>
        <dbReference type="ARBA" id="ARBA00022737"/>
    </source>
</evidence>
<dbReference type="PROSITE" id="PS00028">
    <property type="entry name" value="ZINC_FINGER_C2H2_1"/>
    <property type="match status" value="2"/>
</dbReference>
<sequence length="762" mass="85314">MVGVCTDLVPNPPQEGTAVRSSMDRSPSVDSATSLKRKEPSSENGITLPDKITEESNTDCIQLSDDDDIVVLDETAKAPVAKKARIEASPTPSAEPSEVNGEASESKSKSPEPAVEEAKETTSEEAVPEEKSEKDKSEAPEPSSSSEESKPSETTTEKKDDEEANKKSEENYAKLLDKVEKHVSSELKADKELGRKLMDVMLAAINQEVLSDPHRVRQLIIDKKLVLPNTISHPASQYVHLLIDHDAENPINRVITRLFGNDKPRESEQERVEKAKLRKDFISPAMTRVVAQIGQELVQEYTYGDIVYARNLPDMPKDIEGYKKVAEQLKPVWQSLKEKNAVYKCKTRSCRVCRFKTDSLLAFSKHQWTLHYDGRRYACTMCKEFNNNVARMRKHYMEEHAIVPSPAEEFHNRFDCPICEAEFKYKGELSQHLRDCKRSQLNHRRILCPQEDDKLAINRWLWPKPTIEPTVTKATPKPAPPKAAPSRPQALAASARGTPASSNTTPARQAAAPAPNPANLAQLLPILANLSTNPAALEKIKVEHPALYRQLQEHFAQLKNNPTALAQMQKLYAATTAKNKAAAPTPPSRQPAAPKPGPVAGPSRGPVSLLTPPFAPALPKVDMTCEICDIAIDRIDRYLDHLQKSHKKMQTKKLIDMNNGPPLACSRCKDKFWCYDGLERHLVMSHGLVTQEFLRKAQNKQDGGRCQICKKQYAFNMLQHLVQEHSKSLCSAEIRYSCDVCQFSCTNYQELETHLAQKHPKN</sequence>
<dbReference type="SMART" id="SM00355">
    <property type="entry name" value="ZnF_C2H2"/>
    <property type="match status" value="7"/>
</dbReference>
<dbReference type="InterPro" id="IPR013087">
    <property type="entry name" value="Znf_C2H2_type"/>
</dbReference>
<keyword evidence="3" id="KW-0863">Zinc-finger</keyword>
<keyword evidence="4" id="KW-0862">Zinc</keyword>
<feature type="domain" description="C2H2-type" evidence="6">
    <location>
        <begin position="738"/>
        <end position="759"/>
    </location>
</feature>
<evidence type="ECO:0000256" key="3">
    <source>
        <dbReference type="ARBA" id="ARBA00022771"/>
    </source>
</evidence>
<dbReference type="InterPro" id="IPR050688">
    <property type="entry name" value="Zinc_finger/UBP_domain"/>
</dbReference>
<evidence type="ECO:0000313" key="7">
    <source>
        <dbReference type="Proteomes" id="UP000492821"/>
    </source>
</evidence>
<dbReference type="GO" id="GO:0005634">
    <property type="term" value="C:nucleus"/>
    <property type="evidence" value="ECO:0007669"/>
    <property type="project" value="TreeGrafter"/>
</dbReference>
<organism evidence="7 8">
    <name type="scientific">Panagrellus redivivus</name>
    <name type="common">Microworm</name>
    <dbReference type="NCBI Taxonomy" id="6233"/>
    <lineage>
        <taxon>Eukaryota</taxon>
        <taxon>Metazoa</taxon>
        <taxon>Ecdysozoa</taxon>
        <taxon>Nematoda</taxon>
        <taxon>Chromadorea</taxon>
        <taxon>Rhabditida</taxon>
        <taxon>Tylenchina</taxon>
        <taxon>Panagrolaimomorpha</taxon>
        <taxon>Panagrolaimoidea</taxon>
        <taxon>Panagrolaimidae</taxon>
        <taxon>Panagrellus</taxon>
    </lineage>
</organism>
<evidence type="ECO:0000256" key="4">
    <source>
        <dbReference type="ARBA" id="ARBA00022833"/>
    </source>
</evidence>
<feature type="region of interest" description="Disordered" evidence="5">
    <location>
        <begin position="1"/>
        <end position="168"/>
    </location>
</feature>
<evidence type="ECO:0000256" key="5">
    <source>
        <dbReference type="SAM" id="MobiDB-lite"/>
    </source>
</evidence>
<dbReference type="GO" id="GO:0045944">
    <property type="term" value="P:positive regulation of transcription by RNA polymerase II"/>
    <property type="evidence" value="ECO:0007669"/>
    <property type="project" value="TreeGrafter"/>
</dbReference>
<evidence type="ECO:0000313" key="8">
    <source>
        <dbReference type="WBParaSite" id="Pan_g6752.t1"/>
    </source>
</evidence>
<feature type="domain" description="C2H2-type" evidence="6">
    <location>
        <begin position="665"/>
        <end position="686"/>
    </location>
</feature>
<dbReference type="PANTHER" id="PTHR24403">
    <property type="entry name" value="ZINC FINGER PROTEIN"/>
    <property type="match status" value="1"/>
</dbReference>
<dbReference type="PANTHER" id="PTHR24403:SF110">
    <property type="entry name" value="C2H2-TYPE DOMAIN-CONTAINING PROTEIN-RELATED"/>
    <property type="match status" value="1"/>
</dbReference>
<keyword evidence="7" id="KW-1185">Reference proteome</keyword>
<evidence type="ECO:0000259" key="6">
    <source>
        <dbReference type="PROSITE" id="PS00028"/>
    </source>
</evidence>
<protein>
    <submittedName>
        <fullName evidence="8">C2H2-type domain-containing protein</fullName>
    </submittedName>
</protein>
<dbReference type="GO" id="GO:0008270">
    <property type="term" value="F:zinc ion binding"/>
    <property type="evidence" value="ECO:0007669"/>
    <property type="project" value="UniProtKB-KW"/>
</dbReference>
<evidence type="ECO:0000256" key="1">
    <source>
        <dbReference type="ARBA" id="ARBA00022723"/>
    </source>
</evidence>
<feature type="region of interest" description="Disordered" evidence="5">
    <location>
        <begin position="576"/>
        <end position="608"/>
    </location>
</feature>